<organism evidence="3">
    <name type="scientific">Anopheles sinensis</name>
    <name type="common">Mosquito</name>
    <dbReference type="NCBI Taxonomy" id="74873"/>
    <lineage>
        <taxon>Eukaryota</taxon>
        <taxon>Metazoa</taxon>
        <taxon>Ecdysozoa</taxon>
        <taxon>Arthropoda</taxon>
        <taxon>Hexapoda</taxon>
        <taxon>Insecta</taxon>
        <taxon>Pterygota</taxon>
        <taxon>Neoptera</taxon>
        <taxon>Endopterygota</taxon>
        <taxon>Diptera</taxon>
        <taxon>Nematocera</taxon>
        <taxon>Culicoidea</taxon>
        <taxon>Culicidae</taxon>
        <taxon>Anophelinae</taxon>
        <taxon>Anopheles</taxon>
    </lineage>
</organism>
<evidence type="ECO:0000313" key="4">
    <source>
        <dbReference type="EnsemblMetazoa" id="ASIC005539-PA"/>
    </source>
</evidence>
<dbReference type="EMBL" id="ATLV01013865">
    <property type="status" value="NOT_ANNOTATED_CDS"/>
    <property type="molecule type" value="Genomic_DNA"/>
</dbReference>
<gene>
    <name evidence="3" type="ORF">ZHAS_00005539</name>
</gene>
<proteinExistence type="predicted"/>
<feature type="region of interest" description="Disordered" evidence="1">
    <location>
        <begin position="68"/>
        <end position="89"/>
    </location>
</feature>
<feature type="region of interest" description="Disordered" evidence="1">
    <location>
        <begin position="441"/>
        <end position="462"/>
    </location>
</feature>
<evidence type="ECO:0000313" key="5">
    <source>
        <dbReference type="Proteomes" id="UP000030765"/>
    </source>
</evidence>
<evidence type="ECO:0000313" key="3">
    <source>
        <dbReference type="EMBL" id="KFB38224.1"/>
    </source>
</evidence>
<name>A0A084VJT0_ANOSI</name>
<dbReference type="AlphaFoldDB" id="A0A084VJT0"/>
<evidence type="ECO:0000256" key="2">
    <source>
        <dbReference type="SAM" id="SignalP"/>
    </source>
</evidence>
<feature type="region of interest" description="Disordered" evidence="1">
    <location>
        <begin position="284"/>
        <end position="313"/>
    </location>
</feature>
<feature type="chain" id="PRO_5001783473" evidence="2">
    <location>
        <begin position="22"/>
        <end position="611"/>
    </location>
</feature>
<keyword evidence="5" id="KW-1185">Reference proteome</keyword>
<dbReference type="VEuPathDB" id="VectorBase:ASIC005539"/>
<accession>A0A084VJT0</accession>
<dbReference type="EnsemblMetazoa" id="ASIC005539-RA">
    <property type="protein sequence ID" value="ASIC005539-PA"/>
    <property type="gene ID" value="ASIC005539"/>
</dbReference>
<protein>
    <submittedName>
        <fullName evidence="3 4">Uncharacterized protein</fullName>
    </submittedName>
</protein>
<keyword evidence="2" id="KW-0732">Signal</keyword>
<reference evidence="4" key="2">
    <citation type="submission" date="2020-05" db="UniProtKB">
        <authorList>
            <consortium name="EnsemblMetazoa"/>
        </authorList>
    </citation>
    <scope>IDENTIFICATION</scope>
</reference>
<feature type="compositionally biased region" description="Polar residues" evidence="1">
    <location>
        <begin position="284"/>
        <end position="306"/>
    </location>
</feature>
<evidence type="ECO:0000256" key="1">
    <source>
        <dbReference type="SAM" id="MobiDB-lite"/>
    </source>
</evidence>
<feature type="compositionally biased region" description="Polar residues" evidence="1">
    <location>
        <begin position="447"/>
        <end position="462"/>
    </location>
</feature>
<sequence>MNVRKLLVLTLLAQRLVVSRQAIIPTRSSCRHKPRLQRVWRRGPFRFDIAQYEPTRWEWDKRMVRDSGRDTLERQEPVPVREHHLPKSENQPKLLWKSEHRHEDYDSLMESDDPVAVWPEPLVADRTMIVDQHDNVGTRFVKSPRNTDIGVRSVKSCEQRSPKVVEDSVEGTVRSSETPSGANICEHCGGLIKTTEVPSILTTTFDPSIIEPLDTVILLPPFEEAQSSNQILSIQPHPDTNNTMAILDVQINREAHHGKNYLSDFDNISSKQASDNDHMMLSSTSTPTTEMASNVPSEETINSTPQKPLDSLDEVTTDIPPQTTTTVCNDRFNGSQVIEVRNSAEPAKVSELENKHSSPVDVPGNFSVVTDVLTSTLTTPSSTIVQRIRQRHANSFSTPLPLQTSSQTVYESMSDDLMSTELCSIMGATRTSQQLNLTTIKTTTSTRSEGPSQGSLHENSSSYDFTQEYEASTESTTMFHGESVSTVTVPVVEPSTICSTEVQKPVSTSTIGRVETKNIVTQTASIELFGSSSTTAGDFFLPEMLPPLPPLDLVPDDDFAEAGGIWSQILKALLSLVESIFELFSDPQSNCDDNPPTLVDFGFDFSDEISA</sequence>
<dbReference type="Proteomes" id="UP000030765">
    <property type="component" value="Unassembled WGS sequence"/>
</dbReference>
<reference evidence="3 5" key="1">
    <citation type="journal article" date="2014" name="BMC Genomics">
        <title>Genome sequence of Anopheles sinensis provides insight into genetics basis of mosquito competence for malaria parasites.</title>
        <authorList>
            <person name="Zhou D."/>
            <person name="Zhang D."/>
            <person name="Ding G."/>
            <person name="Shi L."/>
            <person name="Hou Q."/>
            <person name="Ye Y."/>
            <person name="Xu Y."/>
            <person name="Zhou H."/>
            <person name="Xiong C."/>
            <person name="Li S."/>
            <person name="Yu J."/>
            <person name="Hong S."/>
            <person name="Yu X."/>
            <person name="Zou P."/>
            <person name="Chen C."/>
            <person name="Chang X."/>
            <person name="Wang W."/>
            <person name="Lv Y."/>
            <person name="Sun Y."/>
            <person name="Ma L."/>
            <person name="Shen B."/>
            <person name="Zhu C."/>
        </authorList>
    </citation>
    <scope>NUCLEOTIDE SEQUENCE [LARGE SCALE GENOMIC DNA]</scope>
</reference>
<dbReference type="EMBL" id="KE524905">
    <property type="protein sequence ID" value="KFB38224.1"/>
    <property type="molecule type" value="Genomic_DNA"/>
</dbReference>
<feature type="compositionally biased region" description="Basic and acidic residues" evidence="1">
    <location>
        <begin position="68"/>
        <end position="87"/>
    </location>
</feature>
<feature type="signal peptide" evidence="2">
    <location>
        <begin position="1"/>
        <end position="21"/>
    </location>
</feature>